<keyword evidence="2 3" id="KW-0808">Transferase</keyword>
<dbReference type="InterPro" id="IPR037171">
    <property type="entry name" value="NagB/RpiA_transferase-like"/>
</dbReference>
<dbReference type="PROSITE" id="PS51257">
    <property type="entry name" value="PROKAR_LIPOPROTEIN"/>
    <property type="match status" value="1"/>
</dbReference>
<gene>
    <name evidence="5" type="primary">carA_2</name>
    <name evidence="5" type="ORF">LMG29542_06877</name>
</gene>
<dbReference type="InterPro" id="IPR004165">
    <property type="entry name" value="CoA_trans_fam_I"/>
</dbReference>
<comment type="function">
    <text evidence="3">CoA transferase having broad substrate specificity for short-chain acyl-CoA thioesters with the activity decreasing when the length of the carboxylic acid chain exceeds four carbons.</text>
</comment>
<dbReference type="Pfam" id="PF01144">
    <property type="entry name" value="CoA_trans"/>
    <property type="match status" value="1"/>
</dbReference>
<dbReference type="RefSeq" id="WP_175232258.1">
    <property type="nucleotide sequence ID" value="NZ_CADIKH010000060.1"/>
</dbReference>
<comment type="similarity">
    <text evidence="1 3">Belongs to the 3-oxoacid CoA-transferase family.</text>
</comment>
<organism evidence="5 6">
    <name type="scientific">Paraburkholderia humisilvae</name>
    <dbReference type="NCBI Taxonomy" id="627669"/>
    <lineage>
        <taxon>Bacteria</taxon>
        <taxon>Pseudomonadati</taxon>
        <taxon>Pseudomonadota</taxon>
        <taxon>Betaproteobacteria</taxon>
        <taxon>Burkholderiales</taxon>
        <taxon>Burkholderiaceae</taxon>
        <taxon>Paraburkholderia</taxon>
    </lineage>
</organism>
<accession>A0A6J5F585</accession>
<dbReference type="Gene3D" id="3.40.1080.10">
    <property type="entry name" value="Glutaconate Coenzyme A-transferase"/>
    <property type="match status" value="2"/>
</dbReference>
<dbReference type="InterPro" id="IPR014388">
    <property type="entry name" value="3-oxoacid_CoA-transferase"/>
</dbReference>
<protein>
    <recommendedName>
        <fullName evidence="3">Acetate CoA-transferase YdiF</fullName>
        <ecNumber evidence="3">2.8.3.8</ecNumber>
    </recommendedName>
</protein>
<dbReference type="Proteomes" id="UP000494363">
    <property type="component" value="Unassembled WGS sequence"/>
</dbReference>
<evidence type="ECO:0000256" key="4">
    <source>
        <dbReference type="PIRSR" id="PIRSR000858-1"/>
    </source>
</evidence>
<dbReference type="EC" id="2.8.3.8" evidence="3"/>
<dbReference type="EMBL" id="CADIKH010000060">
    <property type="protein sequence ID" value="CAB3772485.1"/>
    <property type="molecule type" value="Genomic_DNA"/>
</dbReference>
<evidence type="ECO:0000313" key="6">
    <source>
        <dbReference type="Proteomes" id="UP000494363"/>
    </source>
</evidence>
<proteinExistence type="inferred from homology"/>
<dbReference type="GO" id="GO:0046952">
    <property type="term" value="P:ketone body catabolic process"/>
    <property type="evidence" value="ECO:0007669"/>
    <property type="project" value="InterPro"/>
</dbReference>
<dbReference type="PANTHER" id="PTHR43293:SF1">
    <property type="entry name" value="ACETATE COA-TRANSFERASE YDIF"/>
    <property type="match status" value="1"/>
</dbReference>
<evidence type="ECO:0000313" key="5">
    <source>
        <dbReference type="EMBL" id="CAB3772485.1"/>
    </source>
</evidence>
<evidence type="ECO:0000256" key="2">
    <source>
        <dbReference type="ARBA" id="ARBA00022679"/>
    </source>
</evidence>
<dbReference type="AlphaFoldDB" id="A0A6J5F585"/>
<comment type="catalytic activity">
    <reaction evidence="3">
        <text>an acyl-CoA + acetate = a carboxylate + acetyl-CoA</text>
        <dbReference type="Rhea" id="RHEA:13381"/>
        <dbReference type="ChEBI" id="CHEBI:29067"/>
        <dbReference type="ChEBI" id="CHEBI:30089"/>
        <dbReference type="ChEBI" id="CHEBI:57288"/>
        <dbReference type="ChEBI" id="CHEBI:58342"/>
        <dbReference type="EC" id="2.8.3.8"/>
    </reaction>
</comment>
<keyword evidence="6" id="KW-1185">Reference proteome</keyword>
<dbReference type="PANTHER" id="PTHR43293">
    <property type="entry name" value="ACETATE COA-TRANSFERASE YDIF"/>
    <property type="match status" value="1"/>
</dbReference>
<dbReference type="GO" id="GO:0008775">
    <property type="term" value="F:acetate CoA-transferase activity"/>
    <property type="evidence" value="ECO:0007669"/>
    <property type="project" value="UniProtKB-EC"/>
</dbReference>
<evidence type="ECO:0000256" key="3">
    <source>
        <dbReference type="PIRNR" id="PIRNR000858"/>
    </source>
</evidence>
<reference evidence="5 6" key="1">
    <citation type="submission" date="2020-04" db="EMBL/GenBank/DDBJ databases">
        <authorList>
            <person name="De Canck E."/>
        </authorList>
    </citation>
    <scope>NUCLEOTIDE SEQUENCE [LARGE SCALE GENOMIC DNA]</scope>
    <source>
        <strain evidence="5 6">LMG 29542</strain>
    </source>
</reference>
<dbReference type="PIRSF" id="PIRSF000858">
    <property type="entry name" value="SCOT-t"/>
    <property type="match status" value="1"/>
</dbReference>
<sequence length="507" mass="53649">MKVVSAREAVDIIQDGWCIVPGGFGSCGHPDALTRALRSRFLETGQPRALRLLFGAGPGDRRGNGADALALDNLVAAVIGGFWGLCPKLGEMARAGRIEAHNWPQGIISKLFSEIAAGAPGIVSPVGLGTFVDPIVDGGVVDTAGSRPLVERIELRGNVYLFYPSQRVDCALLRGTAADEHGNISFSEETSSMDALAQAQAARNSGGKVIVQVKRLVGARSARVSDVRIPGFLVDYVVVAGNGDHPQTYGKSFDASYTSRTARPAAQTRVAQSTSLAKQIVTGRAAMELIKHSGKHINLGIGVPARIGSEAKRMAAVDYTLTVESGVIGGIPDDGLSFGASMNPDAVIEQSSLFDFYDGGGIDIAFLGFGEVDAQGNVNVSRFDGRMPGSGGFINISQAARKLVFCGTLTTRGLETEIRDGRLVIVKEGTIRKFTQRVSHLTFNGARSRDAGQEVMFVTERAVFRLGERGLTLVEIAPGLTADQLREAMDCDFKVPGNLTTMPVNAS</sequence>
<name>A0A6J5F585_9BURK</name>
<dbReference type="SUPFAM" id="SSF100950">
    <property type="entry name" value="NagB/RpiA/CoA transferase-like"/>
    <property type="match status" value="2"/>
</dbReference>
<feature type="active site" description="5-glutamyl coenzyme A thioester intermediate" evidence="4">
    <location>
        <position position="324"/>
    </location>
</feature>
<evidence type="ECO:0000256" key="1">
    <source>
        <dbReference type="ARBA" id="ARBA00007154"/>
    </source>
</evidence>
<dbReference type="SMART" id="SM00882">
    <property type="entry name" value="CoA_trans"/>
    <property type="match status" value="2"/>
</dbReference>